<proteinExistence type="predicted"/>
<dbReference type="Gene3D" id="2.130.10.130">
    <property type="entry name" value="Integrin alpha, N-terminal"/>
    <property type="match status" value="1"/>
</dbReference>
<accession>A0A382R823</accession>
<name>A0A382R823_9ZZZZ</name>
<evidence type="ECO:0000313" key="2">
    <source>
        <dbReference type="EMBL" id="SVC93826.1"/>
    </source>
</evidence>
<feature type="non-terminal residue" evidence="2">
    <location>
        <position position="324"/>
    </location>
</feature>
<sequence>SKPRDPHLTFLLGTALHWQQSYAEAVTAYKTAINSLPAASPLIPVRLWNLRLAYLAQHGVYPGNLEPRYRIASLPAAAKAPNQFTDIAEHVGVATLDRGRGVAWADFNGDGDLDLFSVGIQTQHGLFLARNDRFLSTASAAGLNDARGGWAAVSADYDSDGDIDLYVTRDAWEGAATNSLYNNDGTGHFVDVATAAGVDDPDDSFTAAWGDVDGDGWLDLYVADGITGSGAANKLYINDGKGSFTDQAVLRAVADDGKSLGVAFGDYDGNGDLDLYVANVAGPNRLLRNEARKFRDVAEAAGVSRPINGSYVPFFFDSDNDGDL</sequence>
<reference evidence="2" key="1">
    <citation type="submission" date="2018-05" db="EMBL/GenBank/DDBJ databases">
        <authorList>
            <person name="Lanie J.A."/>
            <person name="Ng W.-L."/>
            <person name="Kazmierczak K.M."/>
            <person name="Andrzejewski T.M."/>
            <person name="Davidsen T.M."/>
            <person name="Wayne K.J."/>
            <person name="Tettelin H."/>
            <person name="Glass J.I."/>
            <person name="Rusch D."/>
            <person name="Podicherti R."/>
            <person name="Tsui H.-C.T."/>
            <person name="Winkler M.E."/>
        </authorList>
    </citation>
    <scope>NUCLEOTIDE SEQUENCE</scope>
</reference>
<gene>
    <name evidence="2" type="ORF">METZ01_LOCUS346680</name>
</gene>
<dbReference type="SUPFAM" id="SSF69318">
    <property type="entry name" value="Integrin alpha N-terminal domain"/>
    <property type="match status" value="1"/>
</dbReference>
<feature type="non-terminal residue" evidence="2">
    <location>
        <position position="1"/>
    </location>
</feature>
<dbReference type="InterPro" id="IPR027039">
    <property type="entry name" value="Crtac1"/>
</dbReference>
<evidence type="ECO:0000256" key="1">
    <source>
        <dbReference type="ARBA" id="ARBA00022729"/>
    </source>
</evidence>
<organism evidence="2">
    <name type="scientific">marine metagenome</name>
    <dbReference type="NCBI Taxonomy" id="408172"/>
    <lineage>
        <taxon>unclassified sequences</taxon>
        <taxon>metagenomes</taxon>
        <taxon>ecological metagenomes</taxon>
    </lineage>
</organism>
<dbReference type="InterPro" id="IPR013517">
    <property type="entry name" value="FG-GAP"/>
</dbReference>
<dbReference type="InterPro" id="IPR028994">
    <property type="entry name" value="Integrin_alpha_N"/>
</dbReference>
<keyword evidence="1" id="KW-0732">Signal</keyword>
<dbReference type="Pfam" id="PF13517">
    <property type="entry name" value="FG-GAP_3"/>
    <property type="match status" value="3"/>
</dbReference>
<dbReference type="PANTHER" id="PTHR16026:SF0">
    <property type="entry name" value="CARTILAGE ACIDIC PROTEIN 1"/>
    <property type="match status" value="1"/>
</dbReference>
<protein>
    <recommendedName>
        <fullName evidence="3">ASPIC/UnbV domain-containing protein</fullName>
    </recommendedName>
</protein>
<evidence type="ECO:0008006" key="3">
    <source>
        <dbReference type="Google" id="ProtNLM"/>
    </source>
</evidence>
<dbReference type="EMBL" id="UINC01119761">
    <property type="protein sequence ID" value="SVC93826.1"/>
    <property type="molecule type" value="Genomic_DNA"/>
</dbReference>
<dbReference type="PANTHER" id="PTHR16026">
    <property type="entry name" value="CARTILAGE ACIDIC PROTEIN 1"/>
    <property type="match status" value="1"/>
</dbReference>
<dbReference type="AlphaFoldDB" id="A0A382R823"/>